<accession>A0A2M8F287</accession>
<reference evidence="2" key="1">
    <citation type="submission" date="2017-09" db="EMBL/GenBank/DDBJ databases">
        <title>Depth-based differentiation of microbial function through sediment-hosted aquifers and enrichment of novel symbionts in the deep terrestrial subsurface.</title>
        <authorList>
            <person name="Probst A.J."/>
            <person name="Ladd B."/>
            <person name="Jarett J.K."/>
            <person name="Geller-Mcgrath D.E."/>
            <person name="Sieber C.M.K."/>
            <person name="Emerson J.B."/>
            <person name="Anantharaman K."/>
            <person name="Thomas B.C."/>
            <person name="Malmstrom R."/>
            <person name="Stieglmeier M."/>
            <person name="Klingl A."/>
            <person name="Woyke T."/>
            <person name="Ryan C.M."/>
            <person name="Banfield J.F."/>
        </authorList>
    </citation>
    <scope>NUCLEOTIDE SEQUENCE [LARGE SCALE GENOMIC DNA]</scope>
</reference>
<sequence>MFGIYDVILNLIQDPDWIPAFAGMTIVTPQAAGNLTLKEIKQFLTPSIREYDELEFFLNLLLNTVMKYRVPHNGNYNPQ</sequence>
<protein>
    <submittedName>
        <fullName evidence="1">Uncharacterized protein</fullName>
    </submittedName>
</protein>
<proteinExistence type="predicted"/>
<comment type="caution">
    <text evidence="1">The sequence shown here is derived from an EMBL/GenBank/DDBJ whole genome shotgun (WGS) entry which is preliminary data.</text>
</comment>
<dbReference type="AlphaFoldDB" id="A0A2M8F287"/>
<organism evidence="1 2">
    <name type="scientific">Candidatus Roizmanbacteria bacterium CG_4_9_14_0_2_um_filter_39_13</name>
    <dbReference type="NCBI Taxonomy" id="1974839"/>
    <lineage>
        <taxon>Bacteria</taxon>
        <taxon>Candidatus Roizmaniibacteriota</taxon>
    </lineage>
</organism>
<evidence type="ECO:0000313" key="2">
    <source>
        <dbReference type="Proteomes" id="UP000231383"/>
    </source>
</evidence>
<gene>
    <name evidence="1" type="ORF">CO051_01450</name>
</gene>
<dbReference type="Proteomes" id="UP000231383">
    <property type="component" value="Unassembled WGS sequence"/>
</dbReference>
<dbReference type="EMBL" id="PFSC01000041">
    <property type="protein sequence ID" value="PJC33412.1"/>
    <property type="molecule type" value="Genomic_DNA"/>
</dbReference>
<evidence type="ECO:0000313" key="1">
    <source>
        <dbReference type="EMBL" id="PJC33412.1"/>
    </source>
</evidence>
<name>A0A2M8F287_9BACT</name>